<feature type="transmembrane region" description="Helical" evidence="5">
    <location>
        <begin position="134"/>
        <end position="154"/>
    </location>
</feature>
<sequence>MYNVLFPFYAVWLYTACSYYDFTQNKELYAKQVDLNKVETIFYNVYLWLPASMGAVLTLKPVTADYHSPGLELLHLLINIVGGEVWFYSLHRLLHTKLFYKFHKKHHEVANTVGLLALYAHPFDAIVVNMGSIYALHAVVGFSALQLFIVGSWATVNTVLQAHSCVASNAPHQLHHLKFNVNYGLDLFMDKFFKTRA</sequence>
<keyword evidence="2 5" id="KW-0812">Transmembrane</keyword>
<name>A0A6C0LZB3_9ZZZZ</name>
<feature type="transmembrane region" description="Helical" evidence="5">
    <location>
        <begin position="71"/>
        <end position="88"/>
    </location>
</feature>
<dbReference type="GO" id="GO:0005506">
    <property type="term" value="F:iron ion binding"/>
    <property type="evidence" value="ECO:0007669"/>
    <property type="project" value="InterPro"/>
</dbReference>
<feature type="transmembrane region" description="Helical" evidence="5">
    <location>
        <begin position="6"/>
        <end position="22"/>
    </location>
</feature>
<dbReference type="InterPro" id="IPR006694">
    <property type="entry name" value="Fatty_acid_hydroxylase"/>
</dbReference>
<evidence type="ECO:0000256" key="4">
    <source>
        <dbReference type="ARBA" id="ARBA00023136"/>
    </source>
</evidence>
<dbReference type="GO" id="GO:0008610">
    <property type="term" value="P:lipid biosynthetic process"/>
    <property type="evidence" value="ECO:0007669"/>
    <property type="project" value="InterPro"/>
</dbReference>
<dbReference type="PANTHER" id="PTHR11863">
    <property type="entry name" value="STEROL DESATURASE"/>
    <property type="match status" value="1"/>
</dbReference>
<feature type="domain" description="Fatty acid hydroxylase" evidence="6">
    <location>
        <begin position="77"/>
        <end position="195"/>
    </location>
</feature>
<dbReference type="InterPro" id="IPR050307">
    <property type="entry name" value="Sterol_Desaturase_Related"/>
</dbReference>
<evidence type="ECO:0000313" key="7">
    <source>
        <dbReference type="EMBL" id="QHU36186.1"/>
    </source>
</evidence>
<feature type="transmembrane region" description="Helical" evidence="5">
    <location>
        <begin position="42"/>
        <end position="59"/>
    </location>
</feature>
<proteinExistence type="predicted"/>
<feature type="transmembrane region" description="Helical" evidence="5">
    <location>
        <begin position="109"/>
        <end position="128"/>
    </location>
</feature>
<dbReference type="GO" id="GO:0016020">
    <property type="term" value="C:membrane"/>
    <property type="evidence" value="ECO:0007669"/>
    <property type="project" value="UniProtKB-SubCell"/>
</dbReference>
<dbReference type="AlphaFoldDB" id="A0A6C0LZB3"/>
<dbReference type="Pfam" id="PF04116">
    <property type="entry name" value="FA_hydroxylase"/>
    <property type="match status" value="1"/>
</dbReference>
<comment type="subcellular location">
    <subcellularLocation>
        <location evidence="1">Membrane</location>
    </subcellularLocation>
</comment>
<dbReference type="GO" id="GO:0016491">
    <property type="term" value="F:oxidoreductase activity"/>
    <property type="evidence" value="ECO:0007669"/>
    <property type="project" value="InterPro"/>
</dbReference>
<evidence type="ECO:0000256" key="2">
    <source>
        <dbReference type="ARBA" id="ARBA00022692"/>
    </source>
</evidence>
<reference evidence="7" key="1">
    <citation type="journal article" date="2020" name="Nature">
        <title>Giant virus diversity and host interactions through global metagenomics.</title>
        <authorList>
            <person name="Schulz F."/>
            <person name="Roux S."/>
            <person name="Paez-Espino D."/>
            <person name="Jungbluth S."/>
            <person name="Walsh D.A."/>
            <person name="Denef V.J."/>
            <person name="McMahon K.D."/>
            <person name="Konstantinidis K.T."/>
            <person name="Eloe-Fadrosh E.A."/>
            <person name="Kyrpides N.C."/>
            <person name="Woyke T."/>
        </authorList>
    </citation>
    <scope>NUCLEOTIDE SEQUENCE</scope>
    <source>
        <strain evidence="7">GVMAG-S-1035124-57</strain>
    </source>
</reference>
<evidence type="ECO:0000256" key="5">
    <source>
        <dbReference type="SAM" id="Phobius"/>
    </source>
</evidence>
<accession>A0A6C0LZB3</accession>
<protein>
    <recommendedName>
        <fullName evidence="6">Fatty acid hydroxylase domain-containing protein</fullName>
    </recommendedName>
</protein>
<evidence type="ECO:0000256" key="1">
    <source>
        <dbReference type="ARBA" id="ARBA00004370"/>
    </source>
</evidence>
<dbReference type="EMBL" id="MN740633">
    <property type="protein sequence ID" value="QHU36186.1"/>
    <property type="molecule type" value="Genomic_DNA"/>
</dbReference>
<keyword evidence="4 5" id="KW-0472">Membrane</keyword>
<keyword evidence="3 5" id="KW-1133">Transmembrane helix</keyword>
<organism evidence="7">
    <name type="scientific">viral metagenome</name>
    <dbReference type="NCBI Taxonomy" id="1070528"/>
    <lineage>
        <taxon>unclassified sequences</taxon>
        <taxon>metagenomes</taxon>
        <taxon>organismal metagenomes</taxon>
    </lineage>
</organism>
<evidence type="ECO:0000259" key="6">
    <source>
        <dbReference type="Pfam" id="PF04116"/>
    </source>
</evidence>
<evidence type="ECO:0000256" key="3">
    <source>
        <dbReference type="ARBA" id="ARBA00022989"/>
    </source>
</evidence>